<dbReference type="GO" id="GO:0071933">
    <property type="term" value="F:Arp2/3 complex binding"/>
    <property type="evidence" value="ECO:0007669"/>
    <property type="project" value="InterPro"/>
</dbReference>
<dbReference type="InterPro" id="IPR011171">
    <property type="entry name" value="GMF"/>
</dbReference>
<dbReference type="RefSeq" id="XP_038072742.1">
    <property type="nucleotide sequence ID" value="XM_038216814.1"/>
</dbReference>
<keyword evidence="5" id="KW-0539">Nucleus</keyword>
<feature type="chain" id="PRO_5036953356" description="ADF-H domain-containing protein" evidence="6">
    <location>
        <begin position="26"/>
        <end position="201"/>
    </location>
</feature>
<evidence type="ECO:0000256" key="3">
    <source>
        <dbReference type="ARBA" id="ARBA00010055"/>
    </source>
</evidence>
<dbReference type="GO" id="GO:0003779">
    <property type="term" value="F:actin binding"/>
    <property type="evidence" value="ECO:0007669"/>
    <property type="project" value="InterPro"/>
</dbReference>
<keyword evidence="6" id="KW-0732">Signal</keyword>
<evidence type="ECO:0000256" key="4">
    <source>
        <dbReference type="ARBA" id="ARBA00022490"/>
    </source>
</evidence>
<dbReference type="Proteomes" id="UP000887568">
    <property type="component" value="Unplaced"/>
</dbReference>
<name>A0A914BBC9_PATMI</name>
<evidence type="ECO:0000256" key="2">
    <source>
        <dbReference type="ARBA" id="ARBA00004496"/>
    </source>
</evidence>
<dbReference type="CDD" id="cd11283">
    <property type="entry name" value="ADF_GMF-beta_like"/>
    <property type="match status" value="1"/>
</dbReference>
<evidence type="ECO:0000256" key="1">
    <source>
        <dbReference type="ARBA" id="ARBA00004123"/>
    </source>
</evidence>
<dbReference type="FunFam" id="3.40.20.10:FF:000026">
    <property type="entry name" value="Glia maturation factor"/>
    <property type="match status" value="1"/>
</dbReference>
<evidence type="ECO:0000313" key="9">
    <source>
        <dbReference type="Proteomes" id="UP000887568"/>
    </source>
</evidence>
<evidence type="ECO:0000256" key="5">
    <source>
        <dbReference type="ARBA" id="ARBA00023242"/>
    </source>
</evidence>
<dbReference type="OrthoDB" id="3919494at2759"/>
<dbReference type="InterPro" id="IPR002108">
    <property type="entry name" value="ADF-H"/>
</dbReference>
<dbReference type="PANTHER" id="PTHR11249:SF2">
    <property type="entry name" value="GLIA MATURATION FACTOR"/>
    <property type="match status" value="1"/>
</dbReference>
<dbReference type="EnsemblMetazoa" id="XM_038216814.1">
    <property type="protein sequence ID" value="XP_038072742.1"/>
    <property type="gene ID" value="LOC119741125"/>
</dbReference>
<reference evidence="8" key="1">
    <citation type="submission" date="2022-11" db="UniProtKB">
        <authorList>
            <consortium name="EnsemblMetazoa"/>
        </authorList>
    </citation>
    <scope>IDENTIFICATION</scope>
</reference>
<dbReference type="SUPFAM" id="SSF55753">
    <property type="entry name" value="Actin depolymerizing proteins"/>
    <property type="match status" value="1"/>
</dbReference>
<dbReference type="GO" id="GO:0071846">
    <property type="term" value="P:actin filament debranching"/>
    <property type="evidence" value="ECO:0007669"/>
    <property type="project" value="InterPro"/>
</dbReference>
<accession>A0A914BBC9</accession>
<proteinExistence type="inferred from homology"/>
<dbReference type="SMART" id="SM00102">
    <property type="entry name" value="ADF"/>
    <property type="match status" value="1"/>
</dbReference>
<comment type="similarity">
    <text evidence="3">Belongs to the actin-binding proteins ADF family. GMF subfamily.</text>
</comment>
<evidence type="ECO:0000313" key="8">
    <source>
        <dbReference type="EnsemblMetazoa" id="XP_038072742.1"/>
    </source>
</evidence>
<dbReference type="GO" id="GO:0030864">
    <property type="term" value="C:cortical actin cytoskeleton"/>
    <property type="evidence" value="ECO:0007669"/>
    <property type="project" value="TreeGrafter"/>
</dbReference>
<dbReference type="Gene3D" id="3.40.20.10">
    <property type="entry name" value="Severin"/>
    <property type="match status" value="1"/>
</dbReference>
<dbReference type="GO" id="GO:0034316">
    <property type="term" value="P:negative regulation of Arp2/3 complex-mediated actin nucleation"/>
    <property type="evidence" value="ECO:0007669"/>
    <property type="project" value="TreeGrafter"/>
</dbReference>
<dbReference type="PROSITE" id="PS51263">
    <property type="entry name" value="ADF_H"/>
    <property type="match status" value="1"/>
</dbReference>
<dbReference type="InterPro" id="IPR029006">
    <property type="entry name" value="ADF-H/Gelsolin-like_dom_sf"/>
</dbReference>
<evidence type="ECO:0000259" key="7">
    <source>
        <dbReference type="PROSITE" id="PS51263"/>
    </source>
</evidence>
<dbReference type="AlphaFoldDB" id="A0A914BBC9"/>
<protein>
    <recommendedName>
        <fullName evidence="7">ADF-H domain-containing protein</fullName>
    </recommendedName>
</protein>
<evidence type="ECO:0000256" key="6">
    <source>
        <dbReference type="SAM" id="SignalP"/>
    </source>
</evidence>
<comment type="subcellular location">
    <subcellularLocation>
        <location evidence="2">Cytoplasm</location>
    </subcellularLocation>
    <subcellularLocation>
        <location evidence="1">Nucleus</location>
    </subcellularLocation>
</comment>
<sequence length="201" mass="23081">MATSMQALCCALTFVLSLAVHSSQSELNHGGRKLPPWLNYIPHDRVLITDQTDHFHQEIPDRAQNIKVCDLGEGVADKLEKIRLRKEKTNFALIFKIKDEVIVLEDELENMSVDELQAELPTSQPRYVVLSYCYKHNDGRTSYPLLFIFLSPSGCKPEQQMMYAGCKLNFVKASGLTKVNEIRNVEELTEEYIQEKLSFYH</sequence>
<dbReference type="Pfam" id="PF00241">
    <property type="entry name" value="Cofilin_ADF"/>
    <property type="match status" value="1"/>
</dbReference>
<keyword evidence="4" id="KW-0963">Cytoplasm</keyword>
<dbReference type="PANTHER" id="PTHR11249">
    <property type="entry name" value="GLIAL FACTOR NATURATION FACTOR"/>
    <property type="match status" value="1"/>
</dbReference>
<keyword evidence="9" id="KW-1185">Reference proteome</keyword>
<dbReference type="GO" id="GO:0005634">
    <property type="term" value="C:nucleus"/>
    <property type="evidence" value="ECO:0007669"/>
    <property type="project" value="UniProtKB-SubCell"/>
</dbReference>
<feature type="domain" description="ADF-H" evidence="7">
    <location>
        <begin position="65"/>
        <end position="198"/>
    </location>
</feature>
<feature type="signal peptide" evidence="6">
    <location>
        <begin position="1"/>
        <end position="25"/>
    </location>
</feature>
<organism evidence="8 9">
    <name type="scientific">Patiria miniata</name>
    <name type="common">Bat star</name>
    <name type="synonym">Asterina miniata</name>
    <dbReference type="NCBI Taxonomy" id="46514"/>
    <lineage>
        <taxon>Eukaryota</taxon>
        <taxon>Metazoa</taxon>
        <taxon>Echinodermata</taxon>
        <taxon>Eleutherozoa</taxon>
        <taxon>Asterozoa</taxon>
        <taxon>Asteroidea</taxon>
        <taxon>Valvatacea</taxon>
        <taxon>Valvatida</taxon>
        <taxon>Asterinidae</taxon>
        <taxon>Patiria</taxon>
    </lineage>
</organism>
<dbReference type="GeneID" id="119741125"/>